<dbReference type="EC" id="2.7.13.3" evidence="2"/>
<evidence type="ECO:0000313" key="10">
    <source>
        <dbReference type="Proteomes" id="UP001521181"/>
    </source>
</evidence>
<dbReference type="InterPro" id="IPR004358">
    <property type="entry name" value="Sig_transdc_His_kin-like_C"/>
</dbReference>
<evidence type="ECO:0000313" key="9">
    <source>
        <dbReference type="EMBL" id="MCE5974951.1"/>
    </source>
</evidence>
<dbReference type="Gene3D" id="3.30.450.20">
    <property type="entry name" value="PAS domain"/>
    <property type="match status" value="2"/>
</dbReference>
<evidence type="ECO:0000259" key="6">
    <source>
        <dbReference type="PROSITE" id="PS50110"/>
    </source>
</evidence>
<sequence>MRDAPNDLGLSGLVLEGLGKLDQGITIFDQHLRMIAWNDQFLEMCDYPAHLAFQGADFASFIHYNAARGEYGPGDPDALVAERVEKARRFERHQFERARPNGRVLEVTGTPLPGGGFVTIYTDVTESRNQKARLEQLVEERTHALQLSEARLKLIADEVPAGIAHIDRDMKVLYANRRFAGAYGRTPEEVIGLNASDILHPRTLSESARFFEQSRRGAVVDFEMRIELPDGRFKDIRTLLRPETPSSGEVIGFYLLSIDVTRRKATMSALMGSQKMDALGRMASGISHDFNNLLTIILGNLVPLAEELGDGELVSDYLAPAISAARRGSALTQRLLTLARREQFAPEPTDIVGAVEEIHTLLRSSLPRSLEIVQNYRADVPSALVDRAQLEMALLNLAINAKDATGGVGRIAIDVAPYDLPPEEAELLHLPVGHYVRIRFSDDGCGMTAEQTERVFEPFYTSKAAGAGSGLGLSMVYGFVTQSNGAISVDSAPGQGARFTILLPGVELRAPSEPAPAAEDSPDAGAPELLLLVEDDMQVRRTIRRQIAALGYPLIEAETGDEALNLLDHIDEVGIVLTDIDMPGKTDGLALARHLAAARPEIAVLLMSGQASLTQPDDGELTDIPALRKPFTDAQLTAALARARQRARRDISRGMSIAERSGK</sequence>
<dbReference type="Pfam" id="PF00512">
    <property type="entry name" value="HisKA"/>
    <property type="match status" value="1"/>
</dbReference>
<feature type="modified residue" description="4-aspartylphosphate" evidence="4">
    <location>
        <position position="579"/>
    </location>
</feature>
<dbReference type="PROSITE" id="PS50110">
    <property type="entry name" value="RESPONSE_REGULATORY"/>
    <property type="match status" value="1"/>
</dbReference>
<keyword evidence="10" id="KW-1185">Reference proteome</keyword>
<dbReference type="EMBL" id="JAJUOS010000015">
    <property type="protein sequence ID" value="MCE5974951.1"/>
    <property type="molecule type" value="Genomic_DNA"/>
</dbReference>
<dbReference type="PRINTS" id="PR00344">
    <property type="entry name" value="BCTRLSENSOR"/>
</dbReference>
<dbReference type="SUPFAM" id="SSF47384">
    <property type="entry name" value="Homodimeric domain of signal transducing histidine kinase"/>
    <property type="match status" value="1"/>
</dbReference>
<evidence type="ECO:0000259" key="5">
    <source>
        <dbReference type="PROSITE" id="PS50109"/>
    </source>
</evidence>
<feature type="domain" description="Response regulatory" evidence="6">
    <location>
        <begin position="529"/>
        <end position="644"/>
    </location>
</feature>
<dbReference type="PROSITE" id="PS50112">
    <property type="entry name" value="PAS"/>
    <property type="match status" value="1"/>
</dbReference>
<feature type="domain" description="PAC" evidence="8">
    <location>
        <begin position="220"/>
        <end position="272"/>
    </location>
</feature>
<dbReference type="InterPro" id="IPR011006">
    <property type="entry name" value="CheY-like_superfamily"/>
</dbReference>
<dbReference type="InterPro" id="IPR036097">
    <property type="entry name" value="HisK_dim/P_sf"/>
</dbReference>
<dbReference type="Proteomes" id="UP001521181">
    <property type="component" value="Unassembled WGS sequence"/>
</dbReference>
<proteinExistence type="predicted"/>
<dbReference type="InterPro" id="IPR013656">
    <property type="entry name" value="PAS_4"/>
</dbReference>
<dbReference type="CDD" id="cd00130">
    <property type="entry name" value="PAS"/>
    <property type="match status" value="1"/>
</dbReference>
<dbReference type="NCBIfam" id="TIGR00229">
    <property type="entry name" value="sensory_box"/>
    <property type="match status" value="1"/>
</dbReference>
<dbReference type="PANTHER" id="PTHR43065">
    <property type="entry name" value="SENSOR HISTIDINE KINASE"/>
    <property type="match status" value="1"/>
</dbReference>
<feature type="domain" description="Histidine kinase" evidence="5">
    <location>
        <begin position="285"/>
        <end position="507"/>
    </location>
</feature>
<dbReference type="Pfam" id="PF12860">
    <property type="entry name" value="PAS_7"/>
    <property type="match status" value="1"/>
</dbReference>
<dbReference type="InterPro" id="IPR036890">
    <property type="entry name" value="HATPase_C_sf"/>
</dbReference>
<dbReference type="SUPFAM" id="SSF52172">
    <property type="entry name" value="CheY-like"/>
    <property type="match status" value="1"/>
</dbReference>
<dbReference type="PROSITE" id="PS50109">
    <property type="entry name" value="HIS_KIN"/>
    <property type="match status" value="1"/>
</dbReference>
<dbReference type="InterPro" id="IPR005467">
    <property type="entry name" value="His_kinase_dom"/>
</dbReference>
<comment type="caution">
    <text evidence="9">The sequence shown here is derived from an EMBL/GenBank/DDBJ whole genome shotgun (WGS) entry which is preliminary data.</text>
</comment>
<dbReference type="Gene3D" id="1.10.287.130">
    <property type="match status" value="1"/>
</dbReference>
<dbReference type="PANTHER" id="PTHR43065:SF42">
    <property type="entry name" value="TWO-COMPONENT SENSOR PPRA"/>
    <property type="match status" value="1"/>
</dbReference>
<protein>
    <recommendedName>
        <fullName evidence="2">histidine kinase</fullName>
        <ecNumber evidence="2">2.7.13.3</ecNumber>
    </recommendedName>
</protein>
<dbReference type="InterPro" id="IPR035965">
    <property type="entry name" value="PAS-like_dom_sf"/>
</dbReference>
<dbReference type="SMART" id="SM00387">
    <property type="entry name" value="HATPase_c"/>
    <property type="match status" value="1"/>
</dbReference>
<dbReference type="Gene3D" id="3.40.50.2300">
    <property type="match status" value="1"/>
</dbReference>
<dbReference type="PROSITE" id="PS50113">
    <property type="entry name" value="PAC"/>
    <property type="match status" value="1"/>
</dbReference>
<organism evidence="9 10">
    <name type="scientific">Rhodobacter flavimaris</name>
    <dbReference type="NCBI Taxonomy" id="2907145"/>
    <lineage>
        <taxon>Bacteria</taxon>
        <taxon>Pseudomonadati</taxon>
        <taxon>Pseudomonadota</taxon>
        <taxon>Alphaproteobacteria</taxon>
        <taxon>Rhodobacterales</taxon>
        <taxon>Rhodobacter group</taxon>
        <taxon>Rhodobacter</taxon>
    </lineage>
</organism>
<accession>A0ABS8Z2P9</accession>
<dbReference type="InterPro" id="IPR003661">
    <property type="entry name" value="HisK_dim/P_dom"/>
</dbReference>
<name>A0ABS8Z2P9_9RHOB</name>
<dbReference type="Pfam" id="PF08448">
    <property type="entry name" value="PAS_4"/>
    <property type="match status" value="1"/>
</dbReference>
<reference evidence="9 10" key="1">
    <citation type="submission" date="2021-12" db="EMBL/GenBank/DDBJ databases">
        <title>Sinirhodobacter sp. WL0062 is a bacterium isolated from seawater.</title>
        <authorList>
            <person name="Wang L."/>
            <person name="He W."/>
            <person name="Zhang D.-F."/>
        </authorList>
    </citation>
    <scope>NUCLEOTIDE SEQUENCE [LARGE SCALE GENOMIC DNA]</scope>
    <source>
        <strain evidence="9 10">WL0062</strain>
    </source>
</reference>
<evidence type="ECO:0000256" key="4">
    <source>
        <dbReference type="PROSITE-ProRule" id="PRU00169"/>
    </source>
</evidence>
<gene>
    <name evidence="9" type="ORF">LZA78_15825</name>
</gene>
<dbReference type="InterPro" id="IPR001789">
    <property type="entry name" value="Sig_transdc_resp-reg_receiver"/>
</dbReference>
<dbReference type="RefSeq" id="WP_233677886.1">
    <property type="nucleotide sequence ID" value="NZ_JAJUOS010000015.1"/>
</dbReference>
<keyword evidence="3 4" id="KW-0597">Phosphoprotein</keyword>
<dbReference type="SMART" id="SM00388">
    <property type="entry name" value="HisKA"/>
    <property type="match status" value="1"/>
</dbReference>
<dbReference type="SMART" id="SM00091">
    <property type="entry name" value="PAS"/>
    <property type="match status" value="2"/>
</dbReference>
<dbReference type="Pfam" id="PF02518">
    <property type="entry name" value="HATPase_c"/>
    <property type="match status" value="1"/>
</dbReference>
<dbReference type="SUPFAM" id="SSF55785">
    <property type="entry name" value="PYP-like sensor domain (PAS domain)"/>
    <property type="match status" value="2"/>
</dbReference>
<evidence type="ECO:0000259" key="8">
    <source>
        <dbReference type="PROSITE" id="PS50113"/>
    </source>
</evidence>
<comment type="catalytic activity">
    <reaction evidence="1">
        <text>ATP + protein L-histidine = ADP + protein N-phospho-L-histidine.</text>
        <dbReference type="EC" id="2.7.13.3"/>
    </reaction>
</comment>
<dbReference type="Pfam" id="PF00072">
    <property type="entry name" value="Response_reg"/>
    <property type="match status" value="1"/>
</dbReference>
<evidence type="ECO:0000256" key="2">
    <source>
        <dbReference type="ARBA" id="ARBA00012438"/>
    </source>
</evidence>
<dbReference type="InterPro" id="IPR000700">
    <property type="entry name" value="PAS-assoc_C"/>
</dbReference>
<dbReference type="SMART" id="SM00448">
    <property type="entry name" value="REC"/>
    <property type="match status" value="1"/>
</dbReference>
<dbReference type="InterPro" id="IPR000014">
    <property type="entry name" value="PAS"/>
</dbReference>
<evidence type="ECO:0000256" key="1">
    <source>
        <dbReference type="ARBA" id="ARBA00000085"/>
    </source>
</evidence>
<dbReference type="SUPFAM" id="SSF55874">
    <property type="entry name" value="ATPase domain of HSP90 chaperone/DNA topoisomerase II/histidine kinase"/>
    <property type="match status" value="1"/>
</dbReference>
<dbReference type="CDD" id="cd00082">
    <property type="entry name" value="HisKA"/>
    <property type="match status" value="1"/>
</dbReference>
<feature type="domain" description="PAS" evidence="7">
    <location>
        <begin position="148"/>
        <end position="218"/>
    </location>
</feature>
<dbReference type="Gene3D" id="3.30.565.10">
    <property type="entry name" value="Histidine kinase-like ATPase, C-terminal domain"/>
    <property type="match status" value="1"/>
</dbReference>
<evidence type="ECO:0000256" key="3">
    <source>
        <dbReference type="ARBA" id="ARBA00022553"/>
    </source>
</evidence>
<dbReference type="InterPro" id="IPR003594">
    <property type="entry name" value="HATPase_dom"/>
</dbReference>
<evidence type="ECO:0000259" key="7">
    <source>
        <dbReference type="PROSITE" id="PS50112"/>
    </source>
</evidence>